<name>A0A0F8W571_9ZZZZ</name>
<dbReference type="EMBL" id="LAZR01070258">
    <property type="protein sequence ID" value="KKK43300.1"/>
    <property type="molecule type" value="Genomic_DNA"/>
</dbReference>
<organism evidence="2">
    <name type="scientific">marine sediment metagenome</name>
    <dbReference type="NCBI Taxonomy" id="412755"/>
    <lineage>
        <taxon>unclassified sequences</taxon>
        <taxon>metagenomes</taxon>
        <taxon>ecological metagenomes</taxon>
    </lineage>
</organism>
<dbReference type="AlphaFoldDB" id="A0A0F8W571"/>
<feature type="non-terminal residue" evidence="2">
    <location>
        <position position="69"/>
    </location>
</feature>
<gene>
    <name evidence="2" type="ORF">LCGC14_3168610</name>
</gene>
<evidence type="ECO:0000313" key="2">
    <source>
        <dbReference type="EMBL" id="KKK43300.1"/>
    </source>
</evidence>
<reference evidence="2" key="1">
    <citation type="journal article" date="2015" name="Nature">
        <title>Complex archaea that bridge the gap between prokaryotes and eukaryotes.</title>
        <authorList>
            <person name="Spang A."/>
            <person name="Saw J.H."/>
            <person name="Jorgensen S.L."/>
            <person name="Zaremba-Niedzwiedzka K."/>
            <person name="Martijn J."/>
            <person name="Lind A.E."/>
            <person name="van Eijk R."/>
            <person name="Schleper C."/>
            <person name="Guy L."/>
            <person name="Ettema T.J."/>
        </authorList>
    </citation>
    <scope>NUCLEOTIDE SEQUENCE</scope>
</reference>
<accession>A0A0F8W571</accession>
<proteinExistence type="predicted"/>
<sequence>MSEARRLLEEEIKVVVAASKGAVNDADAYFRGRLNGLLWVRDRILAQPEPAAREAAKPEHDRKELRCSR</sequence>
<protein>
    <submittedName>
        <fullName evidence="2">Uncharacterized protein</fullName>
    </submittedName>
</protein>
<feature type="region of interest" description="Disordered" evidence="1">
    <location>
        <begin position="50"/>
        <end position="69"/>
    </location>
</feature>
<comment type="caution">
    <text evidence="2">The sequence shown here is derived from an EMBL/GenBank/DDBJ whole genome shotgun (WGS) entry which is preliminary data.</text>
</comment>
<evidence type="ECO:0000256" key="1">
    <source>
        <dbReference type="SAM" id="MobiDB-lite"/>
    </source>
</evidence>
<feature type="compositionally biased region" description="Basic and acidic residues" evidence="1">
    <location>
        <begin position="51"/>
        <end position="69"/>
    </location>
</feature>